<dbReference type="InterPro" id="IPR001610">
    <property type="entry name" value="PAC"/>
</dbReference>
<dbReference type="PROSITE" id="PS50112">
    <property type="entry name" value="PAS"/>
    <property type="match status" value="2"/>
</dbReference>
<gene>
    <name evidence="7" type="ORF">HLASA_3084</name>
    <name evidence="6" type="ORF">HLASF_3082</name>
</gene>
<evidence type="ECO:0000256" key="1">
    <source>
        <dbReference type="ARBA" id="ARBA00022679"/>
    </source>
</evidence>
<dbReference type="EMBL" id="CP008875">
    <property type="protein sequence ID" value="AKH98708.1"/>
    <property type="molecule type" value="Genomic_DNA"/>
</dbReference>
<evidence type="ECO:0000259" key="3">
    <source>
        <dbReference type="PROSITE" id="PS50109"/>
    </source>
</evidence>
<keyword evidence="6" id="KW-0614">Plasmid</keyword>
<dbReference type="Gene3D" id="3.30.450.20">
    <property type="entry name" value="PAS domain"/>
    <property type="match status" value="2"/>
</dbReference>
<dbReference type="Gene3D" id="3.40.50.2300">
    <property type="match status" value="1"/>
</dbReference>
<dbReference type="KEGG" id="hsu:HLASF_3082"/>
<dbReference type="Pfam" id="PF00989">
    <property type="entry name" value="PAS"/>
    <property type="match status" value="1"/>
</dbReference>
<dbReference type="InterPro" id="IPR003018">
    <property type="entry name" value="GAF"/>
</dbReference>
<name>A0A0F7PHJ6_9EURY</name>
<dbReference type="AlphaFoldDB" id="A0A0F7PHJ6"/>
<feature type="domain" description="PAC" evidence="5">
    <location>
        <begin position="506"/>
        <end position="556"/>
    </location>
</feature>
<dbReference type="KEGG" id="hsf:HLASA_3084"/>
<dbReference type="PROSITE" id="PS50109">
    <property type="entry name" value="HIS_KIN"/>
    <property type="match status" value="1"/>
</dbReference>
<dbReference type="InterPro" id="IPR011006">
    <property type="entry name" value="CheY-like_superfamily"/>
</dbReference>
<dbReference type="OrthoDB" id="8127at2157"/>
<sequence>MTRSHQILLVTADKSVRNRIQSEFGERSNSFEILTATYTTEVIDLTGSRSIDCIVSTEPIRSDQGMELVQSVRNENPAIPFVLFTSDCTPADISTALTEGITQFVPRAPDNDPYSLLAEQVQRIIDRYRTCERAKELTRITTVIRELDRALVQSQTKDEIDQRVCEIFSESEPYHFAWIGEQDPETDRVEPRASAGVESGYLEEIDITAGEESTGQGPTGEAIRSREIEVMQNIPEDPRFKPWRSEALERGYKSSAAIPLVFEEMLFGVLNVYADRVSAFEQSERELLQEVGENIAAAYHRVQLRSEERRLQRAVEQAEDAIFITDTDGKIRFVNPAFEDLTGYKADEAIGRSHRILKSGEMDESYYEDIWDTILSGQSRTSEIINERKSGERYYVEETVAPLTDVTGDIEGFVGIQHDVTGRKRREQELKERKQKFEGVVENVKHGLVIVQDGIIKYTNPRVGEITGYEPEAVKGEALTMFVAEEDQDAVMEKYRKRVEGKPVKETYEIDLVPREGERIPVEISVGIIEHEGRPATISAIRDITERKERLKQIQMVDRILQHNFNNNMNVVQGYAEIIEDATTGEIASSASKILENSQKLLQTVEKERDVTEFLVSQQETTAVDVGREVEMLVSDMRERHPDAEISTDIQSEVTVRAVPEITRAIEEVLQNAITHADTDSPRIEVQVDGDDETLQISVSDNNPHIPEMERKVLLEDEDVAPLYHGSGIGLWLVNLIVAHSDGVVEVEATKPRGNEVTIQLPVGN</sequence>
<dbReference type="NCBIfam" id="TIGR00229">
    <property type="entry name" value="sensory_box"/>
    <property type="match status" value="2"/>
</dbReference>
<dbReference type="GeneID" id="26011606"/>
<dbReference type="RefSeq" id="WP_079977881.1">
    <property type="nucleotide sequence ID" value="NZ_CP008875.1"/>
</dbReference>
<evidence type="ECO:0000256" key="2">
    <source>
        <dbReference type="ARBA" id="ARBA00022777"/>
    </source>
</evidence>
<reference evidence="6 9" key="1">
    <citation type="submission" date="2014-06" db="EMBL/GenBank/DDBJ databases">
        <title>Secret life of haloarchaea: discovery of obligatory anaerobic haloarchaea growing by dissimilatory sulfur reduction.</title>
        <authorList>
            <person name="Sorokin D.Y."/>
            <person name="Kublanov I.V."/>
            <person name="Gavrilov S.N."/>
            <person name="Ferrer M."/>
            <person name="Golyshin P.N."/>
            <person name="Messina E."/>
            <person name="La Cono V."/>
            <person name="Yakimov M.M."/>
        </authorList>
    </citation>
    <scope>NUCLEOTIDE SEQUENCE [LARGE SCALE GENOMIC DNA]</scope>
    <source>
        <strain evidence="6 9">HSR2</strain>
        <plasmid evidence="6 9">pHSR2-01</plasmid>
    </source>
</reference>
<geneLocation type="plasmid" evidence="6 9">
    <name>pHSR2-01</name>
</geneLocation>
<dbReference type="Pfam" id="PF13426">
    <property type="entry name" value="PAS_9"/>
    <property type="match status" value="1"/>
</dbReference>
<dbReference type="SMART" id="SM00387">
    <property type="entry name" value="HATPase_c"/>
    <property type="match status" value="1"/>
</dbReference>
<dbReference type="Gene3D" id="3.30.565.10">
    <property type="entry name" value="Histidine kinase-like ATPase, C-terminal domain"/>
    <property type="match status" value="1"/>
</dbReference>
<evidence type="ECO:0000313" key="7">
    <source>
        <dbReference type="EMBL" id="ALG83152.1"/>
    </source>
</evidence>
<dbReference type="InterPro" id="IPR003594">
    <property type="entry name" value="HATPase_dom"/>
</dbReference>
<keyword evidence="9" id="KW-1185">Reference proteome</keyword>
<dbReference type="InterPro" id="IPR000700">
    <property type="entry name" value="PAS-assoc_C"/>
</dbReference>
<feature type="domain" description="Histidine kinase" evidence="3">
    <location>
        <begin position="560"/>
        <end position="765"/>
    </location>
</feature>
<dbReference type="InterPro" id="IPR035965">
    <property type="entry name" value="PAS-like_dom_sf"/>
</dbReference>
<dbReference type="PROSITE" id="PS50113">
    <property type="entry name" value="PAC"/>
    <property type="match status" value="2"/>
</dbReference>
<dbReference type="EMBL" id="CP011565">
    <property type="protein sequence ID" value="ALG83152.1"/>
    <property type="molecule type" value="Genomic_DNA"/>
</dbReference>
<dbReference type="PANTHER" id="PTHR44757:SF2">
    <property type="entry name" value="BIOFILM ARCHITECTURE MAINTENANCE PROTEIN MBAA"/>
    <property type="match status" value="1"/>
</dbReference>
<dbReference type="SMART" id="SM00091">
    <property type="entry name" value="PAS"/>
    <property type="match status" value="2"/>
</dbReference>
<dbReference type="InterPro" id="IPR013767">
    <property type="entry name" value="PAS_fold"/>
</dbReference>
<dbReference type="InterPro" id="IPR005467">
    <property type="entry name" value="His_kinase_dom"/>
</dbReference>
<evidence type="ECO:0000259" key="5">
    <source>
        <dbReference type="PROSITE" id="PS50113"/>
    </source>
</evidence>
<accession>A0A0F7PHJ6</accession>
<dbReference type="InterPro" id="IPR029016">
    <property type="entry name" value="GAF-like_dom_sf"/>
</dbReference>
<dbReference type="SUPFAM" id="SSF52172">
    <property type="entry name" value="CheY-like"/>
    <property type="match status" value="1"/>
</dbReference>
<dbReference type="PANTHER" id="PTHR44757">
    <property type="entry name" value="DIGUANYLATE CYCLASE DGCP"/>
    <property type="match status" value="1"/>
</dbReference>
<dbReference type="Proteomes" id="UP000069906">
    <property type="component" value="Plasmid pHSR2-01"/>
</dbReference>
<dbReference type="SUPFAM" id="SSF55785">
    <property type="entry name" value="PYP-like sensor domain (PAS domain)"/>
    <property type="match status" value="2"/>
</dbReference>
<dbReference type="InterPro" id="IPR036890">
    <property type="entry name" value="HATPase_C_sf"/>
</dbReference>
<evidence type="ECO:0000313" key="9">
    <source>
        <dbReference type="Proteomes" id="UP000069906"/>
    </source>
</evidence>
<evidence type="ECO:0000313" key="8">
    <source>
        <dbReference type="Proteomes" id="UP000060390"/>
    </source>
</evidence>
<dbReference type="HOGENOM" id="CLU_000445_114_58_2"/>
<dbReference type="GO" id="GO:0016301">
    <property type="term" value="F:kinase activity"/>
    <property type="evidence" value="ECO:0007669"/>
    <property type="project" value="UniProtKB-KW"/>
</dbReference>
<organism evidence="6 9">
    <name type="scientific">Halanaeroarchaeum sulfurireducens</name>
    <dbReference type="NCBI Taxonomy" id="1604004"/>
    <lineage>
        <taxon>Archaea</taxon>
        <taxon>Methanobacteriati</taxon>
        <taxon>Methanobacteriota</taxon>
        <taxon>Stenosarchaea group</taxon>
        <taxon>Halobacteria</taxon>
        <taxon>Halobacteriales</taxon>
        <taxon>Halobacteriaceae</taxon>
        <taxon>Halanaeroarchaeum</taxon>
    </lineage>
</organism>
<dbReference type="SMART" id="SM00065">
    <property type="entry name" value="GAF"/>
    <property type="match status" value="1"/>
</dbReference>
<feature type="domain" description="PAC" evidence="5">
    <location>
        <begin position="380"/>
        <end position="432"/>
    </location>
</feature>
<dbReference type="InterPro" id="IPR000014">
    <property type="entry name" value="PAS"/>
</dbReference>
<dbReference type="Pfam" id="PF02518">
    <property type="entry name" value="HATPase_c"/>
    <property type="match status" value="1"/>
</dbReference>
<proteinExistence type="predicted"/>
<dbReference type="Gene3D" id="3.30.450.40">
    <property type="match status" value="1"/>
</dbReference>
<protein>
    <submittedName>
        <fullName evidence="6">PAS/PAC sensor signal transduction histidine kinase</fullName>
    </submittedName>
</protein>
<keyword evidence="2 6" id="KW-0418">Kinase</keyword>
<evidence type="ECO:0000313" key="6">
    <source>
        <dbReference type="EMBL" id="AKH98708.1"/>
    </source>
</evidence>
<dbReference type="SUPFAM" id="SSF55781">
    <property type="entry name" value="GAF domain-like"/>
    <property type="match status" value="1"/>
</dbReference>
<dbReference type="Proteomes" id="UP000060390">
    <property type="component" value="Plasmid pM27-SA2-01"/>
</dbReference>
<geneLocation type="plasmid" evidence="7 8">
    <name>pM27-SA2-01</name>
</geneLocation>
<dbReference type="InterPro" id="IPR052155">
    <property type="entry name" value="Biofilm_reg_signaling"/>
</dbReference>
<keyword evidence="1" id="KW-0808">Transferase</keyword>
<reference evidence="8" key="2">
    <citation type="submission" date="2015-05" db="EMBL/GenBank/DDBJ databases">
        <title>Complete genome sequence of Halanaeroarchaeum sulfurireducens type strain M27-SA2, a sulfate-reducer haloarchaeon from marine anoxic lake Medee.</title>
        <authorList>
            <person name="Messina E."/>
            <person name="Kublanov I.V."/>
            <person name="Toshchakov S."/>
            <person name="Arcadi E."/>
            <person name="La Spada G."/>
            <person name="La Cono V."/>
            <person name="Yakimov M.M."/>
        </authorList>
    </citation>
    <scope>NUCLEOTIDE SEQUENCE [LARGE SCALE GENOMIC DNA]</scope>
    <source>
        <strain evidence="8">M27-SA2</strain>
        <plasmid evidence="8">Plasmid pM27-SA2-01</plasmid>
    </source>
</reference>
<feature type="domain" description="PAS" evidence="4">
    <location>
        <begin position="448"/>
        <end position="502"/>
    </location>
</feature>
<reference evidence="7 8" key="3">
    <citation type="journal article" date="2016" name="Stand. Genomic Sci.">
        <title>Complete genome sequence of 'Halanaeroarchaeum sulfurireducens' M27-SA2, a sulfur-reducing and acetate-oxidizing haloarchaeon from the deep-sea hypersaline anoxic lake Medee.</title>
        <authorList>
            <person name="Messina E."/>
            <person name="Sorokin D.Y."/>
            <person name="Kublanov I.V."/>
            <person name="Toshchakov S."/>
            <person name="Lopatina A."/>
            <person name="Arcadi E."/>
            <person name="Smedile F."/>
            <person name="La Spada G."/>
            <person name="La Cono V."/>
            <person name="Yakimov M.M."/>
        </authorList>
    </citation>
    <scope>NUCLEOTIDE SEQUENCE [LARGE SCALE GENOMIC DNA]</scope>
    <source>
        <strain evidence="7 8">M27-SA2</strain>
        <plasmid evidence="8">Plasmid pM27-SA2-01</plasmid>
        <plasmid evidence="7">pM27-SA2-01</plasmid>
    </source>
</reference>
<feature type="domain" description="PAS" evidence="4">
    <location>
        <begin position="307"/>
        <end position="353"/>
    </location>
</feature>
<evidence type="ECO:0000259" key="4">
    <source>
        <dbReference type="PROSITE" id="PS50112"/>
    </source>
</evidence>
<dbReference type="CDD" id="cd00130">
    <property type="entry name" value="PAS"/>
    <property type="match status" value="2"/>
</dbReference>
<dbReference type="SUPFAM" id="SSF55874">
    <property type="entry name" value="ATPase domain of HSP90 chaperone/DNA topoisomerase II/histidine kinase"/>
    <property type="match status" value="1"/>
</dbReference>
<dbReference type="GO" id="GO:0006355">
    <property type="term" value="P:regulation of DNA-templated transcription"/>
    <property type="evidence" value="ECO:0007669"/>
    <property type="project" value="InterPro"/>
</dbReference>
<dbReference type="SMART" id="SM00086">
    <property type="entry name" value="PAC"/>
    <property type="match status" value="2"/>
</dbReference>
<dbReference type="Pfam" id="PF13185">
    <property type="entry name" value="GAF_2"/>
    <property type="match status" value="1"/>
</dbReference>